<keyword evidence="3" id="KW-1185">Reference proteome</keyword>
<feature type="transmembrane region" description="Helical" evidence="1">
    <location>
        <begin position="84"/>
        <end position="103"/>
    </location>
</feature>
<dbReference type="Proteomes" id="UP001500185">
    <property type="component" value="Unassembled WGS sequence"/>
</dbReference>
<dbReference type="RefSeq" id="WP_003443718.1">
    <property type="nucleotide sequence ID" value="NZ_BAAAGG010000001.1"/>
</dbReference>
<dbReference type="Gene3D" id="3.40.50.2000">
    <property type="entry name" value="Glycogen Phosphorylase B"/>
    <property type="match status" value="2"/>
</dbReference>
<dbReference type="CDD" id="cd03794">
    <property type="entry name" value="GT4_WbuB-like"/>
    <property type="match status" value="1"/>
</dbReference>
<keyword evidence="1" id="KW-1133">Transmembrane helix</keyword>
<accession>A0ABN1K063</accession>
<reference evidence="2 3" key="1">
    <citation type="journal article" date="2019" name="Int. J. Syst. Evol. Microbiol.">
        <title>The Global Catalogue of Microorganisms (GCM) 10K type strain sequencing project: providing services to taxonomists for standard genome sequencing and annotation.</title>
        <authorList>
            <consortium name="The Broad Institute Genomics Platform"/>
            <consortium name="The Broad Institute Genome Sequencing Center for Infectious Disease"/>
            <person name="Wu L."/>
            <person name="Ma J."/>
        </authorList>
    </citation>
    <scope>NUCLEOTIDE SEQUENCE [LARGE SCALE GENOMIC DNA]</scope>
    <source>
        <strain evidence="2 3">JCM 16231</strain>
    </source>
</reference>
<evidence type="ECO:0000313" key="3">
    <source>
        <dbReference type="Proteomes" id="UP001500185"/>
    </source>
</evidence>
<keyword evidence="1" id="KW-0812">Transmembrane</keyword>
<sequence>MKKEILIISNYFPPESGAASNRIYSLAKKLSDNSYDVSVICPLPNYPEGRVYDDYRGLFSKKEFIGNIVIKRLFIYASNSSNKFLRLLSSLSFAIVLFQYILFNNVPKKVIIQGSPLIVGFIAVLSCRIKSRKIILNVSDLWPLAGLEMGILNKGFYYNILLTLETYIYKNSDIIVGQSNEILNHVSNTISIKNKILFLYRNFPDFEALSVKKKNNKNYKIVYAGLLGLAQGIESICNEIDFPKDTEFHIYGNGPKESEIDKICKSKSQIFYHGSLKREKLHSVLQDYDATLIPLKNRIYGSVPSKIFEYSKLGLPIIYFSDGEGAELVSNLNLGISIRKANYKELQRVIEQINNGDVKLPSKQKVLNISFREFDLEKQFENFENQVLSHQ</sequence>
<dbReference type="EMBL" id="BAAAGG010000001">
    <property type="protein sequence ID" value="GAA0750982.1"/>
    <property type="molecule type" value="Genomic_DNA"/>
</dbReference>
<proteinExistence type="predicted"/>
<dbReference type="InterPro" id="IPR050194">
    <property type="entry name" value="Glycosyltransferase_grp1"/>
</dbReference>
<dbReference type="PANTHER" id="PTHR45947:SF3">
    <property type="entry name" value="SULFOQUINOVOSYL TRANSFERASE SQD2"/>
    <property type="match status" value="1"/>
</dbReference>
<dbReference type="PANTHER" id="PTHR45947">
    <property type="entry name" value="SULFOQUINOVOSYL TRANSFERASE SQD2"/>
    <property type="match status" value="1"/>
</dbReference>
<dbReference type="Pfam" id="PF13692">
    <property type="entry name" value="Glyco_trans_1_4"/>
    <property type="match status" value="1"/>
</dbReference>
<dbReference type="SUPFAM" id="SSF53756">
    <property type="entry name" value="UDP-Glycosyltransferase/glycogen phosphorylase"/>
    <property type="match status" value="1"/>
</dbReference>
<keyword evidence="1" id="KW-0472">Membrane</keyword>
<gene>
    <name evidence="2" type="ORF">GCM10009433_00480</name>
</gene>
<evidence type="ECO:0000256" key="1">
    <source>
        <dbReference type="SAM" id="Phobius"/>
    </source>
</evidence>
<evidence type="ECO:0000313" key="2">
    <source>
        <dbReference type="EMBL" id="GAA0750982.1"/>
    </source>
</evidence>
<name>A0ABN1K063_9FLAO</name>
<protein>
    <submittedName>
        <fullName evidence="2">Glycosyltransferase family 4 protein</fullName>
    </submittedName>
</protein>
<comment type="caution">
    <text evidence="2">The sequence shown here is derived from an EMBL/GenBank/DDBJ whole genome shotgun (WGS) entry which is preliminary data.</text>
</comment>
<organism evidence="2 3">
    <name type="scientific">Psychroflexus lacisalsi</name>
    <dbReference type="NCBI Taxonomy" id="503928"/>
    <lineage>
        <taxon>Bacteria</taxon>
        <taxon>Pseudomonadati</taxon>
        <taxon>Bacteroidota</taxon>
        <taxon>Flavobacteriia</taxon>
        <taxon>Flavobacteriales</taxon>
        <taxon>Flavobacteriaceae</taxon>
        <taxon>Psychroflexus</taxon>
    </lineage>
</organism>